<evidence type="ECO:0000313" key="5">
    <source>
        <dbReference type="Proteomes" id="UP000614610"/>
    </source>
</evidence>
<accession>A0A6G1MKJ2</accession>
<feature type="region of interest" description="Disordered" evidence="1">
    <location>
        <begin position="1"/>
        <end position="20"/>
    </location>
</feature>
<dbReference type="EMBL" id="WIPF01000055">
    <property type="protein sequence ID" value="KAF3218236.1"/>
    <property type="molecule type" value="Genomic_DNA"/>
</dbReference>
<proteinExistence type="predicted"/>
<evidence type="ECO:0000313" key="3">
    <source>
        <dbReference type="EMBL" id="KAF3218236.1"/>
    </source>
</evidence>
<feature type="compositionally biased region" description="Basic and acidic residues" evidence="1">
    <location>
        <begin position="67"/>
        <end position="77"/>
    </location>
</feature>
<dbReference type="AlphaFoldDB" id="A0A6G1MKJ2"/>
<protein>
    <submittedName>
        <fullName evidence="2">Uncharacterized protein</fullName>
    </submittedName>
</protein>
<dbReference type="Proteomes" id="UP000614610">
    <property type="component" value="Unassembled WGS sequence"/>
</dbReference>
<organism evidence="2 5">
    <name type="scientific">Orbilia oligospora</name>
    <name type="common">Nematode-trapping fungus</name>
    <name type="synonym">Arthrobotrys oligospora</name>
    <dbReference type="NCBI Taxonomy" id="2813651"/>
    <lineage>
        <taxon>Eukaryota</taxon>
        <taxon>Fungi</taxon>
        <taxon>Dikarya</taxon>
        <taxon>Ascomycota</taxon>
        <taxon>Pezizomycotina</taxon>
        <taxon>Orbiliomycetes</taxon>
        <taxon>Orbiliales</taxon>
        <taxon>Orbiliaceae</taxon>
        <taxon>Orbilia</taxon>
    </lineage>
</organism>
<comment type="caution">
    <text evidence="2">The sequence shown here is derived from an EMBL/GenBank/DDBJ whole genome shotgun (WGS) entry which is preliminary data.</text>
</comment>
<reference evidence="2 4" key="1">
    <citation type="submission" date="2019-06" db="EMBL/GenBank/DDBJ databases">
        <authorList>
            <person name="Palmer J.M."/>
        </authorList>
    </citation>
    <scope>NUCLEOTIDE SEQUENCE</scope>
    <source>
        <strain evidence="3 4">TWF191</strain>
        <strain evidence="2">TWF679</strain>
    </source>
</reference>
<evidence type="ECO:0000256" key="1">
    <source>
        <dbReference type="SAM" id="MobiDB-lite"/>
    </source>
</evidence>
<feature type="region of interest" description="Disordered" evidence="1">
    <location>
        <begin position="49"/>
        <end position="77"/>
    </location>
</feature>
<name>A0A6G1MKJ2_ORBOL</name>
<sequence>MHKKKWAPLKGGGGGGVAMTSLQEDGNIEYQDVRLGGFEPTAIDSLADWKEDTTDDTNEQLGPTDGAKTKKEGKSNKRKSGDIFFFDAWYRHTLHIISDVGFNSGSTPGAFAIDDIRFDRSLAKLKLLITKANFNFNFNLGRTPIGIKFAVGKICSAEASNIPLLLPKKHPGRALILDGGILRHLPAAKQDDPSEASPAAIGPSLISSAACDYWK</sequence>
<gene>
    <name evidence="3" type="ORF">TWF191_008279</name>
    <name evidence="2" type="ORF">TWF679_009587</name>
</gene>
<dbReference type="Proteomes" id="UP000483672">
    <property type="component" value="Unassembled WGS sequence"/>
</dbReference>
<dbReference type="EMBL" id="WIWT01000069">
    <property type="protein sequence ID" value="KAF3204723.1"/>
    <property type="molecule type" value="Genomic_DNA"/>
</dbReference>
<evidence type="ECO:0000313" key="2">
    <source>
        <dbReference type="EMBL" id="KAF3204723.1"/>
    </source>
</evidence>
<evidence type="ECO:0000313" key="4">
    <source>
        <dbReference type="Proteomes" id="UP000483672"/>
    </source>
</evidence>
<dbReference type="OrthoDB" id="10305963at2759"/>